<organism evidence="2 3">
    <name type="scientific">Acrasis kona</name>
    <dbReference type="NCBI Taxonomy" id="1008807"/>
    <lineage>
        <taxon>Eukaryota</taxon>
        <taxon>Discoba</taxon>
        <taxon>Heterolobosea</taxon>
        <taxon>Tetramitia</taxon>
        <taxon>Eutetramitia</taxon>
        <taxon>Acrasidae</taxon>
        <taxon>Acrasis</taxon>
    </lineage>
</organism>
<comment type="caution">
    <text evidence="2">The sequence shown here is derived from an EMBL/GenBank/DDBJ whole genome shotgun (WGS) entry which is preliminary data.</text>
</comment>
<evidence type="ECO:0000313" key="2">
    <source>
        <dbReference type="EMBL" id="KAL0481186.1"/>
    </source>
</evidence>
<evidence type="ECO:0000256" key="1">
    <source>
        <dbReference type="SAM" id="MobiDB-lite"/>
    </source>
</evidence>
<reference evidence="2 3" key="1">
    <citation type="submission" date="2024-03" db="EMBL/GenBank/DDBJ databases">
        <title>The Acrasis kona genome and developmental transcriptomes reveal deep origins of eukaryotic multicellular pathways.</title>
        <authorList>
            <person name="Sheikh S."/>
            <person name="Fu C.-J."/>
            <person name="Brown M.W."/>
            <person name="Baldauf S.L."/>
        </authorList>
    </citation>
    <scope>NUCLEOTIDE SEQUENCE [LARGE SCALE GENOMIC DNA]</scope>
    <source>
        <strain evidence="2 3">ATCC MYA-3509</strain>
    </source>
</reference>
<dbReference type="Proteomes" id="UP001431209">
    <property type="component" value="Unassembled WGS sequence"/>
</dbReference>
<dbReference type="AlphaFoldDB" id="A0AAW2YWA7"/>
<evidence type="ECO:0000313" key="3">
    <source>
        <dbReference type="Proteomes" id="UP001431209"/>
    </source>
</evidence>
<name>A0AAW2YWA7_9EUKA</name>
<gene>
    <name evidence="2" type="ORF">AKO1_012593</name>
</gene>
<keyword evidence="3" id="KW-1185">Reference proteome</keyword>
<feature type="compositionally biased region" description="Acidic residues" evidence="1">
    <location>
        <begin position="658"/>
        <end position="673"/>
    </location>
</feature>
<sequence>MMYPYIKMLKSDTVNRMMRPDVVNRLSADMKELGFTDRAGIPTYESRAKDMVAEKMSRTKLDTYVPLLSEAIDNGHDDEATQVIDEWIKNDPEGFFLYTRSQFMNLDPFLGPMEDPYSRNYGQRAFSTIEYERDLSEEDKVQYEFIARRMFEEKYDAPFQDFPGPIYRGENFTERIPERKSQKMFKDWRRYKYPNERVEEEPFGMTITGGRYNELYSPQRRHLYGSKHPNYEYDDAPYEYRAYADGGPLHGIYDIIMNKRRTDFSDDEDEYDNDQIPNKNRSEYSDDDVDLARAENAKHFGTEPQPYHSRYNPLDEYADEYDDEYFDESLQRQRSKKKLIRTPEPWGRFYVDRNNRAYLYDEDEKKRSYFVRGKRGFYYLKDEDGDYFQQYSNGDRIYFVPDGHGDFERHPTKKPYYTTQIPPMDEDGTYYHVDVEGVKKPLITDRNGTYCALEYDSDDHEHFYQSEEDGEKVYFFINRYGDFISERQTGPIKRLRHGRYVVEDEGVKSYLIRDNEGDFYVEDKNGLCYRTNYDGVRLYFRGDGRGNFKPVDPNIILQTDEEGRRYREYENERHYLVEDNNGKKLLQDTDGDFYGYNTYGTRVPYLINEHGNYELHPDFVRSSKFNESVGAASRAQYAEAEGFDPDYNVNQSELSDPQVEEEVEEEQEQEQEQEQQQPAIFSDGDDDDIDYGFGGLPLKASIGLGSGGGLDSLEQSKAFNQESYNALSLDDILEDAESGDVLMGERRTTVHNEDNQYPIEQQELFYRTKLDYTDPFTYEVVRPGKDSIVKDILTKEDLPNLDYYDKMDLYGVEDMASQVDYYSTTVVNHGGESKVSNMIKAVKDMTMNLDENEFSKLKQFIDNKSSILNLTTAMKDDVELQEQFARYSEKLRHVASEFVKK</sequence>
<proteinExistence type="predicted"/>
<protein>
    <submittedName>
        <fullName evidence="2">Uncharacterized protein</fullName>
    </submittedName>
</protein>
<feature type="region of interest" description="Disordered" evidence="1">
    <location>
        <begin position="265"/>
        <end position="286"/>
    </location>
</feature>
<feature type="region of interest" description="Disordered" evidence="1">
    <location>
        <begin position="643"/>
        <end position="687"/>
    </location>
</feature>
<accession>A0AAW2YWA7</accession>
<dbReference type="EMBL" id="JAOPGA020000734">
    <property type="protein sequence ID" value="KAL0481186.1"/>
    <property type="molecule type" value="Genomic_DNA"/>
</dbReference>